<dbReference type="Pfam" id="PF06904">
    <property type="entry name" value="Extensin-like_C"/>
    <property type="match status" value="1"/>
</dbReference>
<evidence type="ECO:0000256" key="1">
    <source>
        <dbReference type="SAM" id="MobiDB-lite"/>
    </source>
</evidence>
<sequence>MRLLPLLLAAALSAGPALAQTAPLRPEARPLPEAPGRPLVRPDLASVAPSAPARPAVRPASDPDTPRGNDSPVLTALPRDATDTAGIERLADLPVVAAAAPLVPQLGDTVSTSNTHRLPLDEAMRLARADREMQPPLVNLLPSWDGATAPVRPGYIAVAAVQPMALPPLRPSLRPHQPWMDVVATPVPVPGEGPPVAEEGDLGDPGYSIYAVALAIRPPERPPEITQEATRVAAERARGQVCGTPELQGDTLGHVGGPGSCGIDGAVRVRSVAGIPLSLPARMDCATARSLLAWVQTGAIPAIGSTGGGLRELHIVGEYACRGRNNQAGARLSEHSFGRAIDIAGFRLRDGTEVSVLRGWNSSHGRMLRAMWRAACGPFGTVLGPNANAAHRDHFHFDTARYRSGSYCR</sequence>
<dbReference type="Proteomes" id="UP000035100">
    <property type="component" value="Unassembled WGS sequence"/>
</dbReference>
<comment type="caution">
    <text evidence="4">The sequence shown here is derived from an EMBL/GenBank/DDBJ whole genome shotgun (WGS) entry which is preliminary data.</text>
</comment>
<feature type="compositionally biased region" description="Low complexity" evidence="1">
    <location>
        <begin position="45"/>
        <end position="63"/>
    </location>
</feature>
<feature type="region of interest" description="Disordered" evidence="1">
    <location>
        <begin position="23"/>
        <end position="79"/>
    </location>
</feature>
<evidence type="ECO:0000256" key="2">
    <source>
        <dbReference type="SAM" id="SignalP"/>
    </source>
</evidence>
<dbReference type="eggNOG" id="COG3921">
    <property type="taxonomic scope" value="Bacteria"/>
</dbReference>
<dbReference type="InterPro" id="IPR009683">
    <property type="entry name" value="Extensin-like_C"/>
</dbReference>
<keyword evidence="2" id="KW-0732">Signal</keyword>
<feature type="chain" id="PRO_5002218275" description="Extensin-like C-terminal domain-containing protein" evidence="2">
    <location>
        <begin position="20"/>
        <end position="409"/>
    </location>
</feature>
<evidence type="ECO:0000259" key="3">
    <source>
        <dbReference type="Pfam" id="PF06904"/>
    </source>
</evidence>
<gene>
    <name evidence="4" type="ORF">Wenmar_03502</name>
</gene>
<feature type="signal peptide" evidence="2">
    <location>
        <begin position="1"/>
        <end position="19"/>
    </location>
</feature>
<name>A0A0D0P8Z3_9RHOB</name>
<organism evidence="4 5">
    <name type="scientific">Wenxinia marina DSM 24838</name>
    <dbReference type="NCBI Taxonomy" id="1123501"/>
    <lineage>
        <taxon>Bacteria</taxon>
        <taxon>Pseudomonadati</taxon>
        <taxon>Pseudomonadota</taxon>
        <taxon>Alphaproteobacteria</taxon>
        <taxon>Rhodobacterales</taxon>
        <taxon>Roseobacteraceae</taxon>
        <taxon>Wenxinia</taxon>
    </lineage>
</organism>
<dbReference type="AlphaFoldDB" id="A0A0D0P8Z3"/>
<dbReference type="RefSeq" id="WP_018302261.1">
    <property type="nucleotide sequence ID" value="NZ_KB902282.1"/>
</dbReference>
<reference evidence="4 5" key="1">
    <citation type="submission" date="2013-01" db="EMBL/GenBank/DDBJ databases">
        <authorList>
            <person name="Fiebig A."/>
            <person name="Goeker M."/>
            <person name="Klenk H.-P.P."/>
        </authorList>
    </citation>
    <scope>NUCLEOTIDE SEQUENCE [LARGE SCALE GENOMIC DNA]</scope>
    <source>
        <strain evidence="4 5">DSM 24838</strain>
    </source>
</reference>
<dbReference type="STRING" id="1123501.Wenmar_03502"/>
<feature type="domain" description="Extensin-like C-terminal" evidence="3">
    <location>
        <begin position="258"/>
        <end position="409"/>
    </location>
</feature>
<evidence type="ECO:0000313" key="5">
    <source>
        <dbReference type="Proteomes" id="UP000035100"/>
    </source>
</evidence>
<keyword evidence="5" id="KW-1185">Reference proteome</keyword>
<accession>A0A0D0P8Z3</accession>
<evidence type="ECO:0000313" key="4">
    <source>
        <dbReference type="EMBL" id="KIQ68046.1"/>
    </source>
</evidence>
<proteinExistence type="predicted"/>
<dbReference type="EMBL" id="AONG01000018">
    <property type="protein sequence ID" value="KIQ68046.1"/>
    <property type="molecule type" value="Genomic_DNA"/>
</dbReference>
<protein>
    <recommendedName>
        <fullName evidence="3">Extensin-like C-terminal domain-containing protein</fullName>
    </recommendedName>
</protein>